<reference evidence="2" key="1">
    <citation type="submission" date="2014-09" db="EMBL/GenBank/DDBJ databases">
        <authorList>
            <person name="Magalhaes I.L.F."/>
            <person name="Oliveira U."/>
            <person name="Santos F.R."/>
            <person name="Vidigal T.H.D.A."/>
            <person name="Brescovit A.D."/>
            <person name="Santos A.J."/>
        </authorList>
    </citation>
    <scope>NUCLEOTIDE SEQUENCE</scope>
    <source>
        <tissue evidence="2">Shoot tissue taken approximately 20 cm above the soil surface</tissue>
    </source>
</reference>
<dbReference type="AlphaFoldDB" id="A0A0A9FZE3"/>
<name>A0A0A9FZE3_ARUDO</name>
<dbReference type="EMBL" id="GBRH01181312">
    <property type="protein sequence ID" value="JAE16584.1"/>
    <property type="molecule type" value="Transcribed_RNA"/>
</dbReference>
<proteinExistence type="predicted"/>
<accession>A0A0A9FZE3</accession>
<sequence length="23" mass="2436">MRKETTIEQGEADMNLGGSASIP</sequence>
<protein>
    <submittedName>
        <fullName evidence="2">Uncharacterized protein</fullName>
    </submittedName>
</protein>
<organism evidence="2">
    <name type="scientific">Arundo donax</name>
    <name type="common">Giant reed</name>
    <name type="synonym">Donax arundinaceus</name>
    <dbReference type="NCBI Taxonomy" id="35708"/>
    <lineage>
        <taxon>Eukaryota</taxon>
        <taxon>Viridiplantae</taxon>
        <taxon>Streptophyta</taxon>
        <taxon>Embryophyta</taxon>
        <taxon>Tracheophyta</taxon>
        <taxon>Spermatophyta</taxon>
        <taxon>Magnoliopsida</taxon>
        <taxon>Liliopsida</taxon>
        <taxon>Poales</taxon>
        <taxon>Poaceae</taxon>
        <taxon>PACMAD clade</taxon>
        <taxon>Arundinoideae</taxon>
        <taxon>Arundineae</taxon>
        <taxon>Arundo</taxon>
    </lineage>
</organism>
<evidence type="ECO:0000256" key="1">
    <source>
        <dbReference type="SAM" id="MobiDB-lite"/>
    </source>
</evidence>
<feature type="region of interest" description="Disordered" evidence="1">
    <location>
        <begin position="1"/>
        <end position="23"/>
    </location>
</feature>
<evidence type="ECO:0000313" key="2">
    <source>
        <dbReference type="EMBL" id="JAE16584.1"/>
    </source>
</evidence>
<reference evidence="2" key="2">
    <citation type="journal article" date="2015" name="Data Brief">
        <title>Shoot transcriptome of the giant reed, Arundo donax.</title>
        <authorList>
            <person name="Barrero R.A."/>
            <person name="Guerrero F.D."/>
            <person name="Moolhuijzen P."/>
            <person name="Goolsby J.A."/>
            <person name="Tidwell J."/>
            <person name="Bellgard S.E."/>
            <person name="Bellgard M.I."/>
        </authorList>
    </citation>
    <scope>NUCLEOTIDE SEQUENCE</scope>
    <source>
        <tissue evidence="2">Shoot tissue taken approximately 20 cm above the soil surface</tissue>
    </source>
</reference>